<evidence type="ECO:0000259" key="9">
    <source>
        <dbReference type="PROSITE" id="PS52029"/>
    </source>
</evidence>
<protein>
    <submittedName>
        <fullName evidence="10">Lipoprotein-anchoring transpeptidase ErfK/SrfK</fullName>
    </submittedName>
</protein>
<dbReference type="AlphaFoldDB" id="A0A239BGU3"/>
<comment type="pathway">
    <text evidence="1 7">Cell wall biogenesis; peptidoglycan biosynthesis.</text>
</comment>
<evidence type="ECO:0000313" key="11">
    <source>
        <dbReference type="Proteomes" id="UP000198415"/>
    </source>
</evidence>
<dbReference type="Pfam" id="PF03734">
    <property type="entry name" value="YkuD"/>
    <property type="match status" value="1"/>
</dbReference>
<dbReference type="Gene3D" id="2.60.40.3780">
    <property type="match status" value="1"/>
</dbReference>
<dbReference type="Pfam" id="PF17964">
    <property type="entry name" value="Big_10"/>
    <property type="match status" value="1"/>
</dbReference>
<gene>
    <name evidence="10" type="ORF">SAMN06264365_109220</name>
</gene>
<dbReference type="CDD" id="cd13432">
    <property type="entry name" value="LDT_IgD_like_2"/>
    <property type="match status" value="1"/>
</dbReference>
<dbReference type="Gene3D" id="2.60.40.3710">
    <property type="match status" value="1"/>
</dbReference>
<dbReference type="InterPro" id="IPR050979">
    <property type="entry name" value="LD-transpeptidase"/>
</dbReference>
<keyword evidence="3 7" id="KW-0133">Cell shape</keyword>
<accession>A0A239BGU3</accession>
<evidence type="ECO:0000313" key="10">
    <source>
        <dbReference type="EMBL" id="SNS07305.1"/>
    </source>
</evidence>
<evidence type="ECO:0000256" key="1">
    <source>
        <dbReference type="ARBA" id="ARBA00004752"/>
    </source>
</evidence>
<evidence type="ECO:0000256" key="2">
    <source>
        <dbReference type="ARBA" id="ARBA00022679"/>
    </source>
</evidence>
<keyword evidence="11" id="KW-1185">Reference proteome</keyword>
<keyword evidence="6 7" id="KW-0961">Cell wall biogenesis/degradation</keyword>
<keyword evidence="2" id="KW-0808">Transferase</keyword>
<organism evidence="10 11">
    <name type="scientific">Actinoplanes regularis</name>
    <dbReference type="NCBI Taxonomy" id="52697"/>
    <lineage>
        <taxon>Bacteria</taxon>
        <taxon>Bacillati</taxon>
        <taxon>Actinomycetota</taxon>
        <taxon>Actinomycetes</taxon>
        <taxon>Micromonosporales</taxon>
        <taxon>Micromonosporaceae</taxon>
        <taxon>Actinoplanes</taxon>
    </lineage>
</organism>
<feature type="domain" description="L,D-TPase catalytic" evidence="9">
    <location>
        <begin position="280"/>
        <end position="401"/>
    </location>
</feature>
<feature type="region of interest" description="Disordered" evidence="8">
    <location>
        <begin position="60"/>
        <end position="82"/>
    </location>
</feature>
<dbReference type="InterPro" id="IPR041280">
    <property type="entry name" value="Big_10"/>
</dbReference>
<evidence type="ECO:0000256" key="8">
    <source>
        <dbReference type="SAM" id="MobiDB-lite"/>
    </source>
</evidence>
<dbReference type="SUPFAM" id="SSF141523">
    <property type="entry name" value="L,D-transpeptidase catalytic domain-like"/>
    <property type="match status" value="1"/>
</dbReference>
<dbReference type="GO" id="GO:0008360">
    <property type="term" value="P:regulation of cell shape"/>
    <property type="evidence" value="ECO:0007669"/>
    <property type="project" value="UniProtKB-UniRule"/>
</dbReference>
<evidence type="ECO:0000256" key="6">
    <source>
        <dbReference type="ARBA" id="ARBA00023316"/>
    </source>
</evidence>
<dbReference type="CDD" id="cd16913">
    <property type="entry name" value="YkuD_like"/>
    <property type="match status" value="1"/>
</dbReference>
<reference evidence="10 11" key="1">
    <citation type="submission" date="2017-06" db="EMBL/GenBank/DDBJ databases">
        <authorList>
            <person name="Kim H.J."/>
            <person name="Triplett B.A."/>
        </authorList>
    </citation>
    <scope>NUCLEOTIDE SEQUENCE [LARGE SCALE GENOMIC DNA]</scope>
    <source>
        <strain evidence="10 11">DSM 43151</strain>
    </source>
</reference>
<dbReference type="PROSITE" id="PS52029">
    <property type="entry name" value="LD_TPASE"/>
    <property type="match status" value="1"/>
</dbReference>
<dbReference type="GO" id="GO:0071972">
    <property type="term" value="F:peptidoglycan L,D-transpeptidase activity"/>
    <property type="evidence" value="ECO:0007669"/>
    <property type="project" value="TreeGrafter"/>
</dbReference>
<dbReference type="GO" id="GO:0016746">
    <property type="term" value="F:acyltransferase activity"/>
    <property type="evidence" value="ECO:0007669"/>
    <property type="project" value="UniProtKB-KW"/>
</dbReference>
<dbReference type="PANTHER" id="PTHR30582">
    <property type="entry name" value="L,D-TRANSPEPTIDASE"/>
    <property type="match status" value="1"/>
</dbReference>
<evidence type="ECO:0000256" key="5">
    <source>
        <dbReference type="ARBA" id="ARBA00023315"/>
    </source>
</evidence>
<evidence type="ECO:0000256" key="3">
    <source>
        <dbReference type="ARBA" id="ARBA00022960"/>
    </source>
</evidence>
<dbReference type="Proteomes" id="UP000198415">
    <property type="component" value="Unassembled WGS sequence"/>
</dbReference>
<dbReference type="GO" id="GO:0005576">
    <property type="term" value="C:extracellular region"/>
    <property type="evidence" value="ECO:0007669"/>
    <property type="project" value="TreeGrafter"/>
</dbReference>
<dbReference type="InterPro" id="IPR038063">
    <property type="entry name" value="Transpep_catalytic_dom"/>
</dbReference>
<dbReference type="InterPro" id="IPR005490">
    <property type="entry name" value="LD_TPept_cat_dom"/>
</dbReference>
<proteinExistence type="predicted"/>
<feature type="active site" description="Proton donor/acceptor" evidence="7">
    <location>
        <position position="359"/>
    </location>
</feature>
<evidence type="ECO:0000256" key="4">
    <source>
        <dbReference type="ARBA" id="ARBA00022984"/>
    </source>
</evidence>
<dbReference type="UniPathway" id="UPA00219"/>
<keyword evidence="10" id="KW-0449">Lipoprotein</keyword>
<name>A0A239BGU3_9ACTN</name>
<dbReference type="Gene3D" id="2.40.440.10">
    <property type="entry name" value="L,D-transpeptidase catalytic domain-like"/>
    <property type="match status" value="1"/>
</dbReference>
<keyword evidence="5" id="KW-0012">Acyltransferase</keyword>
<keyword evidence="4 7" id="KW-0573">Peptidoglycan synthesis</keyword>
<feature type="active site" description="Nucleophile" evidence="7">
    <location>
        <position position="377"/>
    </location>
</feature>
<feature type="region of interest" description="Disordered" evidence="8">
    <location>
        <begin position="1"/>
        <end position="31"/>
    </location>
</feature>
<dbReference type="GO" id="GO:0071555">
    <property type="term" value="P:cell wall organization"/>
    <property type="evidence" value="ECO:0007669"/>
    <property type="project" value="UniProtKB-UniRule"/>
</dbReference>
<evidence type="ECO:0000256" key="7">
    <source>
        <dbReference type="PROSITE-ProRule" id="PRU01373"/>
    </source>
</evidence>
<sequence>MGAGEKRRREGTKNMDGVRSARLSQPAGGNRRRVRVTLAALLAGSLLFTAACSGGKSPTWQGGNGAAGTAESGSPAPEPTLSTVAVTSPKAAATGVEAWSDVKYTTEDPENTTVKVTDSKGTEVKGTVDKDESVWHPTESMDWAGKYTVTVSSPPAEGKNTTVTSTFTTMKKPANLVRVTSFLGDGNKVGVGMPLIIKFGRSIPEKYRANVERKMVVTATPAQEGTWSWISSTEVHYRPKVYWKAYSKVFYKVQLKGVKMGDGWYGRSDLTVDLKIGRSLIMTVSNKTKKMTVKQDGKTIKTLPVSLGKSSTPSSSGTMVVIEKKAHTVFDTTDTDPANGYKVEIDYAQRITWSGQYIHAAPWSEGQQGRRNVSHGCVNVSEAMGAWLFKQTLMGDVITVSGTEEKLKNGNGWTDWNMSYAEFKKGSALA</sequence>
<dbReference type="GO" id="GO:0018104">
    <property type="term" value="P:peptidoglycan-protein cross-linking"/>
    <property type="evidence" value="ECO:0007669"/>
    <property type="project" value="TreeGrafter"/>
</dbReference>
<dbReference type="PANTHER" id="PTHR30582:SF2">
    <property type="entry name" value="L,D-TRANSPEPTIDASE YCIB-RELATED"/>
    <property type="match status" value="1"/>
</dbReference>
<feature type="compositionally biased region" description="Basic and acidic residues" evidence="8">
    <location>
        <begin position="1"/>
        <end position="13"/>
    </location>
</feature>
<dbReference type="EMBL" id="FZNR01000009">
    <property type="protein sequence ID" value="SNS07305.1"/>
    <property type="molecule type" value="Genomic_DNA"/>
</dbReference>